<sequence>ILGLIIVYSTTSAILIEEGKSALQLVRSQGMFWIFSLILIALIYKLKLNFLRKERLLFIVMFVELILLALARLIGTPVNGAYGWISVGPLTIQPAEYLKIIIVWYLAQRFSKQQDEIGIYDFQVLTQNQWIPRAFNDWRFVLLVMIGSLAIFPDLGNATILALVALIMYTVSGIAHRWF</sequence>
<keyword evidence="7 17" id="KW-1133">Transmembrane helix</keyword>
<evidence type="ECO:0000256" key="12">
    <source>
        <dbReference type="ARBA" id="ARBA00041185"/>
    </source>
</evidence>
<feature type="transmembrane region" description="Helical" evidence="17">
    <location>
        <begin position="56"/>
        <end position="75"/>
    </location>
</feature>
<keyword evidence="2" id="KW-0328">Glycosyltransferase</keyword>
<dbReference type="GO" id="GO:0009252">
    <property type="term" value="P:peptidoglycan biosynthetic process"/>
    <property type="evidence" value="ECO:0007669"/>
    <property type="project" value="UniProtKB-KW"/>
</dbReference>
<evidence type="ECO:0000256" key="14">
    <source>
        <dbReference type="ARBA" id="ARBA00044770"/>
    </source>
</evidence>
<evidence type="ECO:0000256" key="7">
    <source>
        <dbReference type="ARBA" id="ARBA00022989"/>
    </source>
</evidence>
<dbReference type="GO" id="GO:0051301">
    <property type="term" value="P:cell division"/>
    <property type="evidence" value="ECO:0007669"/>
    <property type="project" value="InterPro"/>
</dbReference>
<name>A0A558ZNZ2_STREE</name>
<proteinExistence type="inferred from homology"/>
<evidence type="ECO:0000256" key="3">
    <source>
        <dbReference type="ARBA" id="ARBA00022679"/>
    </source>
</evidence>
<evidence type="ECO:0000256" key="5">
    <source>
        <dbReference type="ARBA" id="ARBA00022960"/>
    </source>
</evidence>
<dbReference type="GO" id="GO:0008955">
    <property type="term" value="F:peptidoglycan glycosyltransferase activity"/>
    <property type="evidence" value="ECO:0007669"/>
    <property type="project" value="UniProtKB-EC"/>
</dbReference>
<dbReference type="Pfam" id="PF01098">
    <property type="entry name" value="FTSW_RODA_SPOVE"/>
    <property type="match status" value="1"/>
</dbReference>
<feature type="transmembrane region" description="Helical" evidence="17">
    <location>
        <begin position="81"/>
        <end position="107"/>
    </location>
</feature>
<evidence type="ECO:0000256" key="4">
    <source>
        <dbReference type="ARBA" id="ARBA00022692"/>
    </source>
</evidence>
<feature type="non-terminal residue" evidence="18">
    <location>
        <position position="1"/>
    </location>
</feature>
<evidence type="ECO:0000256" key="8">
    <source>
        <dbReference type="ARBA" id="ARBA00023136"/>
    </source>
</evidence>
<evidence type="ECO:0000313" key="18">
    <source>
        <dbReference type="EMBL" id="TVW79045.1"/>
    </source>
</evidence>
<evidence type="ECO:0000256" key="13">
    <source>
        <dbReference type="ARBA" id="ARBA00041418"/>
    </source>
</evidence>
<evidence type="ECO:0000256" key="15">
    <source>
        <dbReference type="ARBA" id="ARBA00049902"/>
    </source>
</evidence>
<comment type="subcellular location">
    <subcellularLocation>
        <location evidence="1">Membrane</location>
        <topology evidence="1">Multi-pass membrane protein</topology>
    </subcellularLocation>
</comment>
<feature type="transmembrane region" description="Helical" evidence="17">
    <location>
        <begin position="25"/>
        <end position="44"/>
    </location>
</feature>
<comment type="catalytic activity">
    <reaction evidence="15">
        <text>[GlcNAc-(1-&gt;4)-Mur2Ac(oyl-L-Ala-gamma-D-Glu-L-Lys-D-Ala-D-Ala)](n)-di-trans,octa-cis-undecaprenyl diphosphate + beta-D-GlcNAc-(1-&gt;4)-Mur2Ac(oyl-L-Ala-gamma-D-Glu-L-Lys-D-Ala-D-Ala)-di-trans,octa-cis-undecaprenyl diphosphate = [GlcNAc-(1-&gt;4)-Mur2Ac(oyl-L-Ala-gamma-D-Glu-L-Lys-D-Ala-D-Ala)](n+1)-di-trans,octa-cis-undecaprenyl diphosphate + di-trans,octa-cis-undecaprenyl diphosphate + H(+)</text>
        <dbReference type="Rhea" id="RHEA:23708"/>
        <dbReference type="Rhea" id="RHEA-COMP:9602"/>
        <dbReference type="Rhea" id="RHEA-COMP:9603"/>
        <dbReference type="ChEBI" id="CHEBI:15378"/>
        <dbReference type="ChEBI" id="CHEBI:58405"/>
        <dbReference type="ChEBI" id="CHEBI:60033"/>
        <dbReference type="ChEBI" id="CHEBI:78435"/>
        <dbReference type="EC" id="2.4.99.28"/>
    </reaction>
</comment>
<comment type="function">
    <text evidence="16">Peptidoglycan polymerase that is essential for cell division.</text>
</comment>
<feature type="non-terminal residue" evidence="18">
    <location>
        <position position="179"/>
    </location>
</feature>
<dbReference type="EC" id="2.4.99.28" evidence="14"/>
<dbReference type="PANTHER" id="PTHR30474">
    <property type="entry name" value="CELL CYCLE PROTEIN"/>
    <property type="match status" value="1"/>
</dbReference>
<comment type="similarity">
    <text evidence="11">Belongs to the SEDS family. FtsW subfamily.</text>
</comment>
<evidence type="ECO:0000313" key="19">
    <source>
        <dbReference type="Proteomes" id="UP000320896"/>
    </source>
</evidence>
<dbReference type="AlphaFoldDB" id="A0A558ZNZ2"/>
<dbReference type="EMBL" id="VMWH01000446">
    <property type="protein sequence ID" value="TVW79045.1"/>
    <property type="molecule type" value="Genomic_DNA"/>
</dbReference>
<dbReference type="GO" id="GO:0005886">
    <property type="term" value="C:plasma membrane"/>
    <property type="evidence" value="ECO:0007669"/>
    <property type="project" value="TreeGrafter"/>
</dbReference>
<keyword evidence="6" id="KW-0573">Peptidoglycan synthesis</keyword>
<feature type="transmembrane region" description="Helical" evidence="17">
    <location>
        <begin position="140"/>
        <end position="169"/>
    </location>
</feature>
<evidence type="ECO:0000256" key="6">
    <source>
        <dbReference type="ARBA" id="ARBA00022984"/>
    </source>
</evidence>
<comment type="caution">
    <text evidence="18">The sequence shown here is derived from an EMBL/GenBank/DDBJ whole genome shotgun (WGS) entry which is preliminary data.</text>
</comment>
<evidence type="ECO:0000256" key="11">
    <source>
        <dbReference type="ARBA" id="ARBA00038053"/>
    </source>
</evidence>
<reference evidence="18 19" key="1">
    <citation type="submission" date="2019-07" db="EMBL/GenBank/DDBJ databases">
        <authorList>
            <person name="Mohale T."/>
        </authorList>
    </citation>
    <scope>NUCLEOTIDE SEQUENCE [LARGE SCALE GENOMIC DNA]</scope>
    <source>
        <strain evidence="18 19">NTPn 126</strain>
    </source>
</reference>
<dbReference type="GO" id="GO:0008360">
    <property type="term" value="P:regulation of cell shape"/>
    <property type="evidence" value="ECO:0007669"/>
    <property type="project" value="UniProtKB-KW"/>
</dbReference>
<keyword evidence="4 17" id="KW-0812">Transmembrane</keyword>
<dbReference type="PANTHER" id="PTHR30474:SF2">
    <property type="entry name" value="PEPTIDOGLYCAN GLYCOSYLTRANSFERASE FTSW-RELATED"/>
    <property type="match status" value="1"/>
</dbReference>
<gene>
    <name evidence="18" type="ORF">AZJ70_13035</name>
</gene>
<dbReference type="InterPro" id="IPR001182">
    <property type="entry name" value="FtsW/RodA"/>
</dbReference>
<dbReference type="GO" id="GO:0032153">
    <property type="term" value="C:cell division site"/>
    <property type="evidence" value="ECO:0007669"/>
    <property type="project" value="TreeGrafter"/>
</dbReference>
<evidence type="ECO:0000256" key="17">
    <source>
        <dbReference type="SAM" id="Phobius"/>
    </source>
</evidence>
<evidence type="ECO:0000256" key="9">
    <source>
        <dbReference type="ARBA" id="ARBA00032370"/>
    </source>
</evidence>
<keyword evidence="8 17" id="KW-0472">Membrane</keyword>
<organism evidence="18 19">
    <name type="scientific">Streptococcus pneumoniae</name>
    <dbReference type="NCBI Taxonomy" id="1313"/>
    <lineage>
        <taxon>Bacteria</taxon>
        <taxon>Bacillati</taxon>
        <taxon>Bacillota</taxon>
        <taxon>Bacilli</taxon>
        <taxon>Lactobacillales</taxon>
        <taxon>Streptococcaceae</taxon>
        <taxon>Streptococcus</taxon>
    </lineage>
</organism>
<evidence type="ECO:0000256" key="16">
    <source>
        <dbReference type="ARBA" id="ARBA00049966"/>
    </source>
</evidence>
<evidence type="ECO:0000256" key="2">
    <source>
        <dbReference type="ARBA" id="ARBA00022676"/>
    </source>
</evidence>
<evidence type="ECO:0000256" key="1">
    <source>
        <dbReference type="ARBA" id="ARBA00004141"/>
    </source>
</evidence>
<keyword evidence="3" id="KW-0808">Transferase</keyword>
<protein>
    <recommendedName>
        <fullName evidence="12">Probable peptidoglycan glycosyltransferase FtsW</fullName>
        <ecNumber evidence="14">2.4.99.28</ecNumber>
    </recommendedName>
    <alternativeName>
        <fullName evidence="13">Cell division protein FtsW</fullName>
    </alternativeName>
    <alternativeName>
        <fullName evidence="10">Cell wall polymerase</fullName>
    </alternativeName>
    <alternativeName>
        <fullName evidence="9">Peptidoglycan polymerase</fullName>
    </alternativeName>
</protein>
<keyword evidence="5" id="KW-0133">Cell shape</keyword>
<dbReference type="GO" id="GO:0015648">
    <property type="term" value="F:lipid-linked peptidoglycan transporter activity"/>
    <property type="evidence" value="ECO:0007669"/>
    <property type="project" value="TreeGrafter"/>
</dbReference>
<evidence type="ECO:0000256" key="10">
    <source>
        <dbReference type="ARBA" id="ARBA00033270"/>
    </source>
</evidence>
<accession>A0A558ZNZ2</accession>
<dbReference type="Proteomes" id="UP000320896">
    <property type="component" value="Unassembled WGS sequence"/>
</dbReference>